<accession>A0A3E4PXT7</accession>
<dbReference type="InterPro" id="IPR009057">
    <property type="entry name" value="Homeodomain-like_sf"/>
</dbReference>
<dbReference type="GO" id="GO:0003677">
    <property type="term" value="F:DNA binding"/>
    <property type="evidence" value="ECO:0007669"/>
    <property type="project" value="UniProtKB-UniRule"/>
</dbReference>
<reference evidence="4 5" key="1">
    <citation type="submission" date="2018-08" db="EMBL/GenBank/DDBJ databases">
        <title>A genome reference for cultivated species of the human gut microbiota.</title>
        <authorList>
            <person name="Zou Y."/>
            <person name="Xue W."/>
            <person name="Luo G."/>
        </authorList>
    </citation>
    <scope>NUCLEOTIDE SEQUENCE [LARGE SCALE GENOMIC DNA]</scope>
    <source>
        <strain evidence="4 5">TF09-3</strain>
    </source>
</reference>
<evidence type="ECO:0000256" key="1">
    <source>
        <dbReference type="ARBA" id="ARBA00023125"/>
    </source>
</evidence>
<feature type="domain" description="HTH tetR-type" evidence="3">
    <location>
        <begin position="9"/>
        <end position="69"/>
    </location>
</feature>
<dbReference type="Pfam" id="PF00440">
    <property type="entry name" value="TetR_N"/>
    <property type="match status" value="1"/>
</dbReference>
<evidence type="ECO:0000313" key="5">
    <source>
        <dbReference type="Proteomes" id="UP000261324"/>
    </source>
</evidence>
<evidence type="ECO:0000259" key="3">
    <source>
        <dbReference type="PROSITE" id="PS50977"/>
    </source>
</evidence>
<dbReference type="EMBL" id="QSRA01000005">
    <property type="protein sequence ID" value="RGK84859.1"/>
    <property type="molecule type" value="Genomic_DNA"/>
</dbReference>
<dbReference type="Proteomes" id="UP000261324">
    <property type="component" value="Unassembled WGS sequence"/>
</dbReference>
<name>A0A3E4PXT7_9FIRM</name>
<protein>
    <submittedName>
        <fullName evidence="4">TetR/AcrR family transcriptional regulator</fullName>
    </submittedName>
</protein>
<dbReference type="SUPFAM" id="SSF46689">
    <property type="entry name" value="Homeodomain-like"/>
    <property type="match status" value="1"/>
</dbReference>
<comment type="caution">
    <text evidence="4">The sequence shown here is derived from an EMBL/GenBank/DDBJ whole genome shotgun (WGS) entry which is preliminary data.</text>
</comment>
<feature type="DNA-binding region" description="H-T-H motif" evidence="2">
    <location>
        <begin position="32"/>
        <end position="51"/>
    </location>
</feature>
<proteinExistence type="predicted"/>
<sequence>MEIVSKPDTSIDPRILESAKEEFLLRGYEKASTNVICKNAGVTWGALAKRYAGKNELFCALVSPVAESFKETLKTQQVQFHSLPEQDKKVILPDSEKNVVNFVDYIYDHFDEFRLLIVCSGGSSYENYLDELVDIVVESMMQLMGEMGHRIMIHGKEVTPELVHILVSSNLYGYFEPITHGMNREDARIYVEQLKYFFDIGWDKILR</sequence>
<dbReference type="InterPro" id="IPR001647">
    <property type="entry name" value="HTH_TetR"/>
</dbReference>
<dbReference type="PROSITE" id="PS50977">
    <property type="entry name" value="HTH_TETR_2"/>
    <property type="match status" value="1"/>
</dbReference>
<dbReference type="Gene3D" id="1.10.357.10">
    <property type="entry name" value="Tetracycline Repressor, domain 2"/>
    <property type="match status" value="1"/>
</dbReference>
<dbReference type="AlphaFoldDB" id="A0A3E4PXT7"/>
<evidence type="ECO:0000256" key="2">
    <source>
        <dbReference type="PROSITE-ProRule" id="PRU00335"/>
    </source>
</evidence>
<organism evidence="4 5">
    <name type="scientific">Dorea formicigenerans</name>
    <dbReference type="NCBI Taxonomy" id="39486"/>
    <lineage>
        <taxon>Bacteria</taxon>
        <taxon>Bacillati</taxon>
        <taxon>Bacillota</taxon>
        <taxon>Clostridia</taxon>
        <taxon>Lachnospirales</taxon>
        <taxon>Lachnospiraceae</taxon>
        <taxon>Dorea</taxon>
    </lineage>
</organism>
<gene>
    <name evidence="4" type="ORF">DXC93_05100</name>
</gene>
<evidence type="ECO:0000313" key="4">
    <source>
        <dbReference type="EMBL" id="RGK84859.1"/>
    </source>
</evidence>
<keyword evidence="1 2" id="KW-0238">DNA-binding</keyword>